<protein>
    <submittedName>
        <fullName evidence="3">Signal recognition particle 43 kDa protein, chloroplastic</fullName>
    </submittedName>
</protein>
<dbReference type="EMBL" id="KN651979">
    <property type="protein sequence ID" value="KHN30012.1"/>
    <property type="molecule type" value="Genomic_DNA"/>
</dbReference>
<feature type="repeat" description="ANK" evidence="2">
    <location>
        <begin position="18"/>
        <end position="50"/>
    </location>
</feature>
<dbReference type="AlphaFoldDB" id="A0A0B2RDT1"/>
<evidence type="ECO:0000313" key="3">
    <source>
        <dbReference type="EMBL" id="KHN30012.1"/>
    </source>
</evidence>
<accession>A0A0B2RDT1</accession>
<name>A0A0B2RDT1_GLYSO</name>
<dbReference type="GO" id="GO:0005886">
    <property type="term" value="C:plasma membrane"/>
    <property type="evidence" value="ECO:0007669"/>
    <property type="project" value="UniProtKB-SubCell"/>
</dbReference>
<keyword evidence="2" id="KW-0040">ANK repeat</keyword>
<dbReference type="Proteomes" id="UP000053555">
    <property type="component" value="Unassembled WGS sequence"/>
</dbReference>
<evidence type="ECO:0000256" key="2">
    <source>
        <dbReference type="PROSITE-ProRule" id="PRU00023"/>
    </source>
</evidence>
<organism evidence="3">
    <name type="scientific">Glycine soja</name>
    <name type="common">Wild soybean</name>
    <dbReference type="NCBI Taxonomy" id="3848"/>
    <lineage>
        <taxon>Eukaryota</taxon>
        <taxon>Viridiplantae</taxon>
        <taxon>Streptophyta</taxon>
        <taxon>Embryophyta</taxon>
        <taxon>Tracheophyta</taxon>
        <taxon>Spermatophyta</taxon>
        <taxon>Magnoliopsida</taxon>
        <taxon>eudicotyledons</taxon>
        <taxon>Gunneridae</taxon>
        <taxon>Pentapetalae</taxon>
        <taxon>rosids</taxon>
        <taxon>fabids</taxon>
        <taxon>Fabales</taxon>
        <taxon>Fabaceae</taxon>
        <taxon>Papilionoideae</taxon>
        <taxon>50 kb inversion clade</taxon>
        <taxon>NPAAA clade</taxon>
        <taxon>indigoferoid/millettioid clade</taxon>
        <taxon>Phaseoleae</taxon>
        <taxon>Glycine</taxon>
        <taxon>Glycine subgen. Soja</taxon>
    </lineage>
</organism>
<dbReference type="InterPro" id="IPR036770">
    <property type="entry name" value="Ankyrin_rpt-contain_sf"/>
</dbReference>
<proteinExistence type="predicted"/>
<dbReference type="InterPro" id="IPR002110">
    <property type="entry name" value="Ankyrin_rpt"/>
</dbReference>
<sequence>MKLLAEAKANLDHHNWSDGLVALHMAMGYVRPDVAKVLLDLGTDPAMVDNRRRTTLDLVREILKVTPKGNLIQF</sequence>
<gene>
    <name evidence="3" type="ORF">glysoja_047746</name>
</gene>
<dbReference type="PROSITE" id="PS50088">
    <property type="entry name" value="ANK_REPEAT"/>
    <property type="match status" value="1"/>
</dbReference>
<dbReference type="PROSITE" id="PS50297">
    <property type="entry name" value="ANK_REP_REGION"/>
    <property type="match status" value="1"/>
</dbReference>
<evidence type="ECO:0000256" key="1">
    <source>
        <dbReference type="ARBA" id="ARBA00004413"/>
    </source>
</evidence>
<dbReference type="Gene3D" id="1.25.40.20">
    <property type="entry name" value="Ankyrin repeat-containing domain"/>
    <property type="match status" value="1"/>
</dbReference>
<reference evidence="3" key="1">
    <citation type="submission" date="2014-07" db="EMBL/GenBank/DDBJ databases">
        <title>Identification of a novel salt tolerance gene in wild soybean by whole-genome sequencing.</title>
        <authorList>
            <person name="Lam H.-M."/>
            <person name="Qi X."/>
            <person name="Li M.-W."/>
            <person name="Liu X."/>
            <person name="Xie M."/>
            <person name="Ni M."/>
            <person name="Xu X."/>
        </authorList>
    </citation>
    <scope>NUCLEOTIDE SEQUENCE [LARGE SCALE GENOMIC DNA]</scope>
    <source>
        <tissue evidence="3">Root</tissue>
    </source>
</reference>
<comment type="subcellular location">
    <subcellularLocation>
        <location evidence="1">Cell membrane</location>
        <topology evidence="1">Peripheral membrane protein</topology>
        <orientation evidence="1">Cytoplasmic side</orientation>
    </subcellularLocation>
</comment>
<dbReference type="SUPFAM" id="SSF48403">
    <property type="entry name" value="Ankyrin repeat"/>
    <property type="match status" value="1"/>
</dbReference>